<dbReference type="PROSITE" id="PS50922">
    <property type="entry name" value="TLC"/>
    <property type="match status" value="1"/>
</dbReference>
<comment type="caution">
    <text evidence="8">The sequence shown here is derived from an EMBL/GenBank/DDBJ whole genome shotgun (WGS) entry which is preliminary data.</text>
</comment>
<organism evidence="8 9">
    <name type="scientific">Taxus chinensis</name>
    <name type="common">Chinese yew</name>
    <name type="synonym">Taxus wallichiana var. chinensis</name>
    <dbReference type="NCBI Taxonomy" id="29808"/>
    <lineage>
        <taxon>Eukaryota</taxon>
        <taxon>Viridiplantae</taxon>
        <taxon>Streptophyta</taxon>
        <taxon>Embryophyta</taxon>
        <taxon>Tracheophyta</taxon>
        <taxon>Spermatophyta</taxon>
        <taxon>Pinopsida</taxon>
        <taxon>Pinidae</taxon>
        <taxon>Conifers II</taxon>
        <taxon>Cupressales</taxon>
        <taxon>Taxaceae</taxon>
        <taxon>Taxus</taxon>
    </lineage>
</organism>
<protein>
    <recommendedName>
        <fullName evidence="7">TLC domain-containing protein</fullName>
    </recommendedName>
</protein>
<accession>A0AA38GN76</accession>
<dbReference type="InterPro" id="IPR040327">
    <property type="entry name" value="At5g14285-like"/>
</dbReference>
<sequence length="202" mass="23100">MVHGTASCLLSAYDMLKNPWKLDAPNTYLENKIMEFSTAYFAVDLLHYLLVNPSDYLYIFHHTATSFYMLSCRYFTGHGGLSAISLIAAGEATSPFQNVWTVSRMARTGSALANRIYTSLSPFFTVYFTVMRCVVGPYLTWKLSAFYFAGKADAVIPRWLAYSWMITVIFAIFGSTIWVYKLWTGLIRFYARERKARDQKAV</sequence>
<evidence type="ECO:0000256" key="2">
    <source>
        <dbReference type="ARBA" id="ARBA00022692"/>
    </source>
</evidence>
<evidence type="ECO:0000256" key="5">
    <source>
        <dbReference type="PROSITE-ProRule" id="PRU00205"/>
    </source>
</evidence>
<keyword evidence="9" id="KW-1185">Reference proteome</keyword>
<evidence type="ECO:0000256" key="6">
    <source>
        <dbReference type="SAM" id="Phobius"/>
    </source>
</evidence>
<gene>
    <name evidence="8" type="ORF">KI387_006725</name>
</gene>
<dbReference type="AlphaFoldDB" id="A0AA38GN76"/>
<comment type="subcellular location">
    <subcellularLocation>
        <location evidence="1">Membrane</location>
        <topology evidence="1">Multi-pass membrane protein</topology>
    </subcellularLocation>
</comment>
<feature type="domain" description="TLC" evidence="7">
    <location>
        <begin position="1"/>
        <end position="191"/>
    </location>
</feature>
<dbReference type="InterPro" id="IPR006634">
    <property type="entry name" value="TLC-dom"/>
</dbReference>
<dbReference type="Proteomes" id="UP000824469">
    <property type="component" value="Unassembled WGS sequence"/>
</dbReference>
<feature type="transmembrane region" description="Helical" evidence="6">
    <location>
        <begin position="116"/>
        <end position="139"/>
    </location>
</feature>
<keyword evidence="2 5" id="KW-0812">Transmembrane</keyword>
<feature type="transmembrane region" description="Helical" evidence="6">
    <location>
        <begin position="159"/>
        <end position="180"/>
    </location>
</feature>
<reference evidence="8 9" key="1">
    <citation type="journal article" date="2021" name="Nat. Plants">
        <title>The Taxus genome provides insights into paclitaxel biosynthesis.</title>
        <authorList>
            <person name="Xiong X."/>
            <person name="Gou J."/>
            <person name="Liao Q."/>
            <person name="Li Y."/>
            <person name="Zhou Q."/>
            <person name="Bi G."/>
            <person name="Li C."/>
            <person name="Du R."/>
            <person name="Wang X."/>
            <person name="Sun T."/>
            <person name="Guo L."/>
            <person name="Liang H."/>
            <person name="Lu P."/>
            <person name="Wu Y."/>
            <person name="Zhang Z."/>
            <person name="Ro D.K."/>
            <person name="Shang Y."/>
            <person name="Huang S."/>
            <person name="Yan J."/>
        </authorList>
    </citation>
    <scope>NUCLEOTIDE SEQUENCE [LARGE SCALE GENOMIC DNA]</scope>
    <source>
        <strain evidence="8">Ta-2019</strain>
    </source>
</reference>
<dbReference type="GO" id="GO:0016020">
    <property type="term" value="C:membrane"/>
    <property type="evidence" value="ECO:0007669"/>
    <property type="project" value="UniProtKB-SubCell"/>
</dbReference>
<evidence type="ECO:0000256" key="3">
    <source>
        <dbReference type="ARBA" id="ARBA00022989"/>
    </source>
</evidence>
<evidence type="ECO:0000313" key="9">
    <source>
        <dbReference type="Proteomes" id="UP000824469"/>
    </source>
</evidence>
<keyword evidence="3 6" id="KW-1133">Transmembrane helix</keyword>
<name>A0AA38GN76_TAXCH</name>
<keyword evidence="4 5" id="KW-0472">Membrane</keyword>
<proteinExistence type="predicted"/>
<dbReference type="SMART" id="SM00724">
    <property type="entry name" value="TLC"/>
    <property type="match status" value="1"/>
</dbReference>
<dbReference type="Pfam" id="PF03798">
    <property type="entry name" value="TRAM_LAG1_CLN8"/>
    <property type="match status" value="1"/>
</dbReference>
<feature type="non-terminal residue" evidence="8">
    <location>
        <position position="202"/>
    </location>
</feature>
<evidence type="ECO:0000256" key="4">
    <source>
        <dbReference type="ARBA" id="ARBA00023136"/>
    </source>
</evidence>
<dbReference type="PANTHER" id="PTHR31766">
    <property type="entry name" value="GLABROUS1 ENHANCER-BINDING PROTEIN-LIKE 2"/>
    <property type="match status" value="1"/>
</dbReference>
<dbReference type="EMBL" id="JAHRHJ020000002">
    <property type="protein sequence ID" value="KAH9326547.1"/>
    <property type="molecule type" value="Genomic_DNA"/>
</dbReference>
<evidence type="ECO:0000259" key="7">
    <source>
        <dbReference type="PROSITE" id="PS50922"/>
    </source>
</evidence>
<dbReference type="PANTHER" id="PTHR31766:SF2">
    <property type="entry name" value="GLABROUS1 ENHANCER-BINDING PROTEIN-LIKE 2"/>
    <property type="match status" value="1"/>
</dbReference>
<dbReference type="OMA" id="DYLYIFH"/>
<evidence type="ECO:0000256" key="1">
    <source>
        <dbReference type="ARBA" id="ARBA00004141"/>
    </source>
</evidence>
<evidence type="ECO:0000313" key="8">
    <source>
        <dbReference type="EMBL" id="KAH9326547.1"/>
    </source>
</evidence>